<dbReference type="Gene3D" id="1.10.10.10">
    <property type="entry name" value="Winged helix-like DNA-binding domain superfamily/Winged helix DNA-binding domain"/>
    <property type="match status" value="1"/>
</dbReference>
<dbReference type="Pfam" id="PF25872">
    <property type="entry name" value="HTH_77"/>
    <property type="match status" value="1"/>
</dbReference>
<dbReference type="GO" id="GO:0004674">
    <property type="term" value="F:protein serine/threonine kinase activity"/>
    <property type="evidence" value="ECO:0007669"/>
    <property type="project" value="UniProtKB-KW"/>
</dbReference>
<gene>
    <name evidence="2" type="ORF">F4560_007960</name>
</gene>
<dbReference type="InterPro" id="IPR000792">
    <property type="entry name" value="Tscrpt_reg_LuxR_C"/>
</dbReference>
<dbReference type="EC" id="2.7.11.1" evidence="2"/>
<dbReference type="Gene3D" id="3.40.50.300">
    <property type="entry name" value="P-loop containing nucleotide triphosphate hydrolases"/>
    <property type="match status" value="1"/>
</dbReference>
<dbReference type="SUPFAM" id="SSF52540">
    <property type="entry name" value="P-loop containing nucleoside triphosphate hydrolases"/>
    <property type="match status" value="1"/>
</dbReference>
<dbReference type="GO" id="GO:0043531">
    <property type="term" value="F:ADP binding"/>
    <property type="evidence" value="ECO:0007669"/>
    <property type="project" value="InterPro"/>
</dbReference>
<keyword evidence="3" id="KW-1185">Reference proteome</keyword>
<sequence>MATGRGRPTLPAAVGDLVGRDDLVRETVQRVLGVDRLVTLVGPGGVGKTALALEVARRCRDQHDVTSTGLSRDADDQYVAVAYLGHITRPDELHREIIRAVGITDQSSDDPVDVLVEHLRDQDKLLVLDNCEQLWEAVGDLCAVLLDEAPEVRVLATSRHHLGIAGEHATMVPPLSVRSEGSSAQPSDAMRLLLRRAEAAGRVVEEDDDLEALGELVDWSSGLPLVLELIAVRLGGGMSPREVLTRLDGGRLLATRTRRVRSHHRTLEQTLDWSHGLCSPEQQRLLARISVFAGGFTLDTAERVCSGNGIGEQEVVDLLADLVRQSLVVAGPNGRYHQLQPVREYGQRRLRALDEELWVRDAHCAFFRDLAAELASTWYGEDEVALLRRAHVEMPNFRAALHHCATTPGLAEIGLGMVRDLARLRVQFFFALLGEFTTWFQTLLDRAPVRPTPERIGSVALLGWIKLCQGAPREVAVHLEHCRELVAMLGEDAQVAPLYFLEGAHALLAVGDPGSVEPLRRLVELFGQMGPESCGDCASAKLLWALAAGFYGDEATAIEAAEDCLNDARQAGAEWAISWALWARGMAPLRHGAPEEAVAWFRAGLEIQVRLQEQWGSTWASEAIAWALAAVARDKAAGEDLLEIAAELLGGAVAMQKATGAAIAGLIPFGRERDKARDAIVARLGHERYHRAYGRGTALPSREAVYALALGPRVEAGGRRAPDSGWDQLSGRQREIAVLVSQGLTNQAIAQKLHLSVSTIENHLTALFAKIGVANRAELSTWVGAQSALR</sequence>
<dbReference type="AlphaFoldDB" id="A0A7W9HTI4"/>
<dbReference type="GO" id="GO:0006355">
    <property type="term" value="P:regulation of DNA-templated transcription"/>
    <property type="evidence" value="ECO:0007669"/>
    <property type="project" value="InterPro"/>
</dbReference>
<dbReference type="CDD" id="cd06170">
    <property type="entry name" value="LuxR_C_like"/>
    <property type="match status" value="1"/>
</dbReference>
<dbReference type="Pfam" id="PF00931">
    <property type="entry name" value="NB-ARC"/>
    <property type="match status" value="1"/>
</dbReference>
<protein>
    <submittedName>
        <fullName evidence="2">Non-specific serine/threonine protein kinase</fullName>
        <ecNumber evidence="2">2.7.11.1</ecNumber>
    </submittedName>
</protein>
<dbReference type="PRINTS" id="PR00038">
    <property type="entry name" value="HTHLUXR"/>
</dbReference>
<dbReference type="PANTHER" id="PTHR47691:SF3">
    <property type="entry name" value="HTH-TYPE TRANSCRIPTIONAL REGULATOR RV0890C-RELATED"/>
    <property type="match status" value="1"/>
</dbReference>
<comment type="caution">
    <text evidence="2">The sequence shown here is derived from an EMBL/GenBank/DDBJ whole genome shotgun (WGS) entry which is preliminary data.</text>
</comment>
<dbReference type="RefSeq" id="WP_184928130.1">
    <property type="nucleotide sequence ID" value="NZ_JACHMO010000001.1"/>
</dbReference>
<dbReference type="EMBL" id="JACHMO010000001">
    <property type="protein sequence ID" value="MBB5808192.1"/>
    <property type="molecule type" value="Genomic_DNA"/>
</dbReference>
<dbReference type="InterPro" id="IPR016032">
    <property type="entry name" value="Sig_transdc_resp-reg_C-effctor"/>
</dbReference>
<evidence type="ECO:0000259" key="1">
    <source>
        <dbReference type="PROSITE" id="PS50043"/>
    </source>
</evidence>
<feature type="domain" description="HTH luxR-type" evidence="1">
    <location>
        <begin position="722"/>
        <end position="787"/>
    </location>
</feature>
<dbReference type="Pfam" id="PF00196">
    <property type="entry name" value="GerE"/>
    <property type="match status" value="1"/>
</dbReference>
<dbReference type="PANTHER" id="PTHR47691">
    <property type="entry name" value="REGULATOR-RELATED"/>
    <property type="match status" value="1"/>
</dbReference>
<reference evidence="2 3" key="1">
    <citation type="submission" date="2020-08" db="EMBL/GenBank/DDBJ databases">
        <title>Sequencing the genomes of 1000 actinobacteria strains.</title>
        <authorList>
            <person name="Klenk H.-P."/>
        </authorList>
    </citation>
    <scope>NUCLEOTIDE SEQUENCE [LARGE SCALE GENOMIC DNA]</scope>
    <source>
        <strain evidence="2 3">DSM 45486</strain>
    </source>
</reference>
<proteinExistence type="predicted"/>
<dbReference type="GO" id="GO:0003677">
    <property type="term" value="F:DNA binding"/>
    <property type="evidence" value="ECO:0007669"/>
    <property type="project" value="InterPro"/>
</dbReference>
<keyword evidence="2" id="KW-0808">Transferase</keyword>
<evidence type="ECO:0000313" key="3">
    <source>
        <dbReference type="Proteomes" id="UP000552097"/>
    </source>
</evidence>
<evidence type="ECO:0000313" key="2">
    <source>
        <dbReference type="EMBL" id="MBB5808192.1"/>
    </source>
</evidence>
<keyword evidence="2" id="KW-0418">Kinase</keyword>
<dbReference type="InterPro" id="IPR002182">
    <property type="entry name" value="NB-ARC"/>
</dbReference>
<dbReference type="PROSITE" id="PS50043">
    <property type="entry name" value="HTH_LUXR_2"/>
    <property type="match status" value="1"/>
</dbReference>
<dbReference type="SUPFAM" id="SSF46894">
    <property type="entry name" value="C-terminal effector domain of the bipartite response regulators"/>
    <property type="match status" value="1"/>
</dbReference>
<keyword evidence="2" id="KW-0723">Serine/threonine-protein kinase</keyword>
<organism evidence="2 3">
    <name type="scientific">Saccharothrix ecbatanensis</name>
    <dbReference type="NCBI Taxonomy" id="1105145"/>
    <lineage>
        <taxon>Bacteria</taxon>
        <taxon>Bacillati</taxon>
        <taxon>Actinomycetota</taxon>
        <taxon>Actinomycetes</taxon>
        <taxon>Pseudonocardiales</taxon>
        <taxon>Pseudonocardiaceae</taxon>
        <taxon>Saccharothrix</taxon>
    </lineage>
</organism>
<dbReference type="InterPro" id="IPR058852">
    <property type="entry name" value="HTH_77"/>
</dbReference>
<dbReference type="PROSITE" id="PS00622">
    <property type="entry name" value="HTH_LUXR_1"/>
    <property type="match status" value="1"/>
</dbReference>
<dbReference type="Proteomes" id="UP000552097">
    <property type="component" value="Unassembled WGS sequence"/>
</dbReference>
<dbReference type="SMART" id="SM00421">
    <property type="entry name" value="HTH_LUXR"/>
    <property type="match status" value="1"/>
</dbReference>
<dbReference type="InterPro" id="IPR027417">
    <property type="entry name" value="P-loop_NTPase"/>
</dbReference>
<dbReference type="InterPro" id="IPR036388">
    <property type="entry name" value="WH-like_DNA-bd_sf"/>
</dbReference>
<dbReference type="PRINTS" id="PR00364">
    <property type="entry name" value="DISEASERSIST"/>
</dbReference>
<name>A0A7W9HTI4_9PSEU</name>
<accession>A0A7W9HTI4</accession>